<sequence>MRFLSAHRGLWRQAVLIELAMSRVPQHLPFSSHQGQEFFPTSCCRRSQGNQLLPEKWGQQCDTRHELAYPLQTLCTSFLTAHHVVASFWLVLTRVGVMWQRTQAVGKGTQLSNILQWSRCLGSPFEPASGPHSILRYFFGRTSDIRSLQGDLYWDSPFSPMLCLLSSSTEVKGLLEPMSWRSFSLSPQPRTCGFSLRKRGGGKT</sequence>
<gene>
    <name evidence="2" type="primary">LOC113458106</name>
</gene>
<accession>A0ABM1UQS1</accession>
<dbReference type="RefSeq" id="XP_026644333.1">
    <property type="nucleotide sequence ID" value="XM_026788532.1"/>
</dbReference>
<evidence type="ECO:0000313" key="2">
    <source>
        <dbReference type="RefSeq" id="XP_026644333.1"/>
    </source>
</evidence>
<proteinExistence type="predicted"/>
<reference evidence="2" key="1">
    <citation type="submission" date="2025-08" db="UniProtKB">
        <authorList>
            <consortium name="RefSeq"/>
        </authorList>
    </citation>
    <scope>IDENTIFICATION</scope>
</reference>
<dbReference type="GeneID" id="113458106"/>
<organism evidence="1 2">
    <name type="scientific">Microtus ochrogaster</name>
    <name type="common">Prairie vole</name>
    <dbReference type="NCBI Taxonomy" id="79684"/>
    <lineage>
        <taxon>Eukaryota</taxon>
        <taxon>Metazoa</taxon>
        <taxon>Chordata</taxon>
        <taxon>Craniata</taxon>
        <taxon>Vertebrata</taxon>
        <taxon>Euteleostomi</taxon>
        <taxon>Mammalia</taxon>
        <taxon>Eutheria</taxon>
        <taxon>Euarchontoglires</taxon>
        <taxon>Glires</taxon>
        <taxon>Rodentia</taxon>
        <taxon>Myomorpha</taxon>
        <taxon>Muroidea</taxon>
        <taxon>Cricetidae</taxon>
        <taxon>Arvicolinae</taxon>
        <taxon>Microtus</taxon>
    </lineage>
</organism>
<evidence type="ECO:0000313" key="1">
    <source>
        <dbReference type="Proteomes" id="UP000694915"/>
    </source>
</evidence>
<protein>
    <submittedName>
        <fullName evidence="2">Uncharacterized protein LOC113458106</fullName>
    </submittedName>
</protein>
<keyword evidence="1" id="KW-1185">Reference proteome</keyword>
<name>A0ABM1UQS1_MICOH</name>
<dbReference type="Proteomes" id="UP000694915">
    <property type="component" value="Unplaced"/>
</dbReference>